<evidence type="ECO:0000256" key="1">
    <source>
        <dbReference type="SAM" id="Phobius"/>
    </source>
</evidence>
<dbReference type="AlphaFoldDB" id="A0A2W2ELJ9"/>
<organism evidence="2 3">
    <name type="scientific">Micromonospora craterilacus</name>
    <dbReference type="NCBI Taxonomy" id="1655439"/>
    <lineage>
        <taxon>Bacteria</taxon>
        <taxon>Bacillati</taxon>
        <taxon>Actinomycetota</taxon>
        <taxon>Actinomycetes</taxon>
        <taxon>Micromonosporales</taxon>
        <taxon>Micromonosporaceae</taxon>
        <taxon>Micromonospora</taxon>
    </lineage>
</organism>
<feature type="transmembrane region" description="Helical" evidence="1">
    <location>
        <begin position="136"/>
        <end position="159"/>
    </location>
</feature>
<name>A0A2W2ELJ9_9ACTN</name>
<proteinExistence type="predicted"/>
<feature type="transmembrane region" description="Helical" evidence="1">
    <location>
        <begin position="72"/>
        <end position="95"/>
    </location>
</feature>
<dbReference type="EMBL" id="POTY01000011">
    <property type="protein sequence ID" value="PZG23263.1"/>
    <property type="molecule type" value="Genomic_DNA"/>
</dbReference>
<keyword evidence="1" id="KW-0472">Membrane</keyword>
<evidence type="ECO:0000313" key="2">
    <source>
        <dbReference type="EMBL" id="PZG23263.1"/>
    </source>
</evidence>
<sequence length="161" mass="17166">MKSAGGEGARLPLPLTMAGWVARSIESVMRKRAADNWSLSSGYSLWLEKIASERRVATEETEGEWESLVARLMFALLFVFGAVLLVLTLPLMAIPNPVGDVVAAGVALLGVAAVVASLCGGLTDHALAVVRRKHQIAFDIVFLSVTTLAWLLFALTVIYGG</sequence>
<feature type="transmembrane region" description="Helical" evidence="1">
    <location>
        <begin position="101"/>
        <end position="124"/>
    </location>
</feature>
<protein>
    <submittedName>
        <fullName evidence="2">Uncharacterized protein</fullName>
    </submittedName>
</protein>
<reference evidence="2 3" key="1">
    <citation type="submission" date="2018-01" db="EMBL/GenBank/DDBJ databases">
        <title>Draft genome sequence of Jishengella sp. NA12.</title>
        <authorList>
            <person name="Sahin N."/>
            <person name="Ay H."/>
            <person name="Saygin H."/>
        </authorList>
    </citation>
    <scope>NUCLEOTIDE SEQUENCE [LARGE SCALE GENOMIC DNA]</scope>
    <source>
        <strain evidence="2 3">NA12</strain>
    </source>
</reference>
<keyword evidence="1" id="KW-0812">Transmembrane</keyword>
<dbReference type="Proteomes" id="UP000248924">
    <property type="component" value="Unassembled WGS sequence"/>
</dbReference>
<evidence type="ECO:0000313" key="3">
    <source>
        <dbReference type="Proteomes" id="UP000248924"/>
    </source>
</evidence>
<keyword evidence="3" id="KW-1185">Reference proteome</keyword>
<gene>
    <name evidence="2" type="ORF">C1I95_03650</name>
</gene>
<keyword evidence="1" id="KW-1133">Transmembrane helix</keyword>
<comment type="caution">
    <text evidence="2">The sequence shown here is derived from an EMBL/GenBank/DDBJ whole genome shotgun (WGS) entry which is preliminary data.</text>
</comment>
<accession>A0A2W2ELJ9</accession>